<keyword evidence="2" id="KW-0413">Isomerase</keyword>
<evidence type="ECO:0000256" key="2">
    <source>
        <dbReference type="ARBA" id="ARBA00023235"/>
    </source>
</evidence>
<dbReference type="InterPro" id="IPR007400">
    <property type="entry name" value="PrpF-like"/>
</dbReference>
<dbReference type="SUPFAM" id="SSF54506">
    <property type="entry name" value="Diaminopimelate epimerase-like"/>
    <property type="match status" value="2"/>
</dbReference>
<gene>
    <name evidence="3" type="ORF">IDM40_21125</name>
</gene>
<dbReference type="Proteomes" id="UP000806528">
    <property type="component" value="Unassembled WGS sequence"/>
</dbReference>
<dbReference type="PANTHER" id="PTHR43709">
    <property type="entry name" value="ACONITATE ISOMERASE-RELATED"/>
    <property type="match status" value="1"/>
</dbReference>
<keyword evidence="4" id="KW-1185">Reference proteome</keyword>
<dbReference type="Gene3D" id="3.10.310.10">
    <property type="entry name" value="Diaminopimelate Epimerase, Chain A, domain 1"/>
    <property type="match status" value="2"/>
</dbReference>
<comment type="similarity">
    <text evidence="1">Belongs to the PrpF family.</text>
</comment>
<evidence type="ECO:0000256" key="1">
    <source>
        <dbReference type="ARBA" id="ARBA00007673"/>
    </source>
</evidence>
<protein>
    <submittedName>
        <fullName evidence="3">Methylitaconate delta2-delta3-isomerase</fullName>
    </submittedName>
</protein>
<evidence type="ECO:0000313" key="3">
    <source>
        <dbReference type="EMBL" id="MBE3001176.1"/>
    </source>
</evidence>
<dbReference type="PANTHER" id="PTHR43709:SF3">
    <property type="entry name" value="ISOMERASE YBHH-RELATED"/>
    <property type="match status" value="1"/>
</dbReference>
<dbReference type="EMBL" id="JADBGI010000021">
    <property type="protein sequence ID" value="MBE3001176.1"/>
    <property type="molecule type" value="Genomic_DNA"/>
</dbReference>
<reference evidence="3 4" key="1">
    <citation type="submission" date="2020-09" db="EMBL/GenBank/DDBJ databases">
        <title>Diversity and distribution of actinomycetes associated with coral in the coast of Hainan.</title>
        <authorList>
            <person name="Li F."/>
        </authorList>
    </citation>
    <scope>NUCLEOTIDE SEQUENCE [LARGE SCALE GENOMIC DNA]</scope>
    <source>
        <strain evidence="3 4">HNM0947</strain>
    </source>
</reference>
<accession>A0ABR9PBF4</accession>
<organism evidence="3 4">
    <name type="scientific">Nocardiopsis coralli</name>
    <dbReference type="NCBI Taxonomy" id="2772213"/>
    <lineage>
        <taxon>Bacteria</taxon>
        <taxon>Bacillati</taxon>
        <taxon>Actinomycetota</taxon>
        <taxon>Actinomycetes</taxon>
        <taxon>Streptosporangiales</taxon>
        <taxon>Nocardiopsidaceae</taxon>
        <taxon>Nocardiopsis</taxon>
    </lineage>
</organism>
<evidence type="ECO:0000313" key="4">
    <source>
        <dbReference type="Proteomes" id="UP000806528"/>
    </source>
</evidence>
<comment type="caution">
    <text evidence="3">The sequence shown here is derived from an EMBL/GenBank/DDBJ whole genome shotgun (WGS) entry which is preliminary data.</text>
</comment>
<name>A0ABR9PBF4_9ACTN</name>
<dbReference type="Pfam" id="PF04303">
    <property type="entry name" value="PrpF"/>
    <property type="match status" value="1"/>
</dbReference>
<sequence length="372" mass="38210">MRVSAVLMRGGTSKCWVFDTRDLDAVGGDRDRLLLRLYGSPDPRQVDGVGGATSTTSKAVLLAPSATPDADVDYTFAQVGIAEERVDWSNNCGNCSAVVGLYALQQGWVRPAGETTRVVVRNTNTGKTILQDVPTPGGAPTNEGDLVIEGVPFPSPGVDLGFTRPAGAVTGALLPTGRPLDRLDTSEGQVRASLVDAANPTALLWGPDLGLAGDETPAQVDGDPRLLEVLGEARAHASVLMGIAPSAADADRVSRAIPKLAWTAPSAAGDQGIQGRMLSMGRTHPALAVTVSVAFAAASVTGGTVVPSPADGGPLRIATPSGTVTVRAELDHAGGLETAYVTRNARRLATAELELPGAGPRLCSPRAHSAPR</sequence>
<proteinExistence type="inferred from homology"/>